<dbReference type="AlphaFoldDB" id="A0A7J8NDG6"/>
<protein>
    <submittedName>
        <fullName evidence="2">Uncharacterized protein</fullName>
    </submittedName>
</protein>
<keyword evidence="1" id="KW-0175">Coiled coil</keyword>
<sequence>MWGLRLGPFAQDLRSCELCTVADNGYKKKIREMTNAWKQIHRMKGFAEYLQVVQSDMEIIKQDFEKRNSELGKKIEQLEEEKLHLRLDMDFQKLETEKLRKGKNKAEKDLDSSKIDYKKLRLSMRTAGLGKTSKQWHQEIREENNKADRWERSLHYYQNRNTAVKLRASLSKIEEIKRRVEELETALQNCEIQIEFFEAKEECQKEQLHFY</sequence>
<keyword evidence="3" id="KW-1185">Reference proteome</keyword>
<feature type="coiled-coil region" evidence="1">
    <location>
        <begin position="61"/>
        <end position="207"/>
    </location>
</feature>
<reference evidence="2 3" key="1">
    <citation type="journal article" date="2019" name="Genome Biol. Evol.">
        <title>Insights into the evolution of the New World diploid cottons (Gossypium, subgenus Houzingenia) based on genome sequencing.</title>
        <authorList>
            <person name="Grover C.E."/>
            <person name="Arick M.A. 2nd"/>
            <person name="Thrash A."/>
            <person name="Conover J.L."/>
            <person name="Sanders W.S."/>
            <person name="Peterson D.G."/>
            <person name="Frelichowski J.E."/>
            <person name="Scheffler J.A."/>
            <person name="Scheffler B.E."/>
            <person name="Wendel J.F."/>
        </authorList>
    </citation>
    <scope>NUCLEOTIDE SEQUENCE [LARGE SCALE GENOMIC DNA]</scope>
    <source>
        <strain evidence="2">157</strain>
        <tissue evidence="2">Leaf</tissue>
    </source>
</reference>
<accession>A0A7J8NDG6</accession>
<name>A0A7J8NDG6_9ROSI</name>
<gene>
    <name evidence="2" type="ORF">Golob_024424</name>
</gene>
<dbReference type="PANTHER" id="PTHR48200:SF1">
    <property type="entry name" value="AMINOTRANSFERASE-LIKE PLANT MOBILE DOMAIN-CONTAINING PROTEIN"/>
    <property type="match status" value="1"/>
</dbReference>
<evidence type="ECO:0000313" key="3">
    <source>
        <dbReference type="Proteomes" id="UP000593572"/>
    </source>
</evidence>
<organism evidence="2 3">
    <name type="scientific">Gossypium lobatum</name>
    <dbReference type="NCBI Taxonomy" id="34289"/>
    <lineage>
        <taxon>Eukaryota</taxon>
        <taxon>Viridiplantae</taxon>
        <taxon>Streptophyta</taxon>
        <taxon>Embryophyta</taxon>
        <taxon>Tracheophyta</taxon>
        <taxon>Spermatophyta</taxon>
        <taxon>Magnoliopsida</taxon>
        <taxon>eudicotyledons</taxon>
        <taxon>Gunneridae</taxon>
        <taxon>Pentapetalae</taxon>
        <taxon>rosids</taxon>
        <taxon>malvids</taxon>
        <taxon>Malvales</taxon>
        <taxon>Malvaceae</taxon>
        <taxon>Malvoideae</taxon>
        <taxon>Gossypium</taxon>
    </lineage>
</organism>
<dbReference type="EMBL" id="JABEZX010034101">
    <property type="protein sequence ID" value="MBA0574884.1"/>
    <property type="molecule type" value="Genomic_DNA"/>
</dbReference>
<comment type="caution">
    <text evidence="2">The sequence shown here is derived from an EMBL/GenBank/DDBJ whole genome shotgun (WGS) entry which is preliminary data.</text>
</comment>
<evidence type="ECO:0000313" key="2">
    <source>
        <dbReference type="EMBL" id="MBA0574884.1"/>
    </source>
</evidence>
<dbReference type="PANTHER" id="PTHR48200">
    <property type="entry name" value="PROTEIN, PUTATIVE-RELATED"/>
    <property type="match status" value="1"/>
</dbReference>
<evidence type="ECO:0000256" key="1">
    <source>
        <dbReference type="SAM" id="Coils"/>
    </source>
</evidence>
<proteinExistence type="predicted"/>
<dbReference type="Proteomes" id="UP000593572">
    <property type="component" value="Unassembled WGS sequence"/>
</dbReference>